<organism evidence="1 2">
    <name type="scientific">Momordica charantia</name>
    <name type="common">Bitter gourd</name>
    <name type="synonym">Balsam pear</name>
    <dbReference type="NCBI Taxonomy" id="3673"/>
    <lineage>
        <taxon>Eukaryota</taxon>
        <taxon>Viridiplantae</taxon>
        <taxon>Streptophyta</taxon>
        <taxon>Embryophyta</taxon>
        <taxon>Tracheophyta</taxon>
        <taxon>Spermatophyta</taxon>
        <taxon>Magnoliopsida</taxon>
        <taxon>eudicotyledons</taxon>
        <taxon>Gunneridae</taxon>
        <taxon>Pentapetalae</taxon>
        <taxon>rosids</taxon>
        <taxon>fabids</taxon>
        <taxon>Cucurbitales</taxon>
        <taxon>Cucurbitaceae</taxon>
        <taxon>Momordiceae</taxon>
        <taxon>Momordica</taxon>
    </lineage>
</organism>
<dbReference type="Proteomes" id="UP000504603">
    <property type="component" value="Unplaced"/>
</dbReference>
<keyword evidence="1" id="KW-1185">Reference proteome</keyword>
<evidence type="ECO:0000313" key="1">
    <source>
        <dbReference type="Proteomes" id="UP000504603"/>
    </source>
</evidence>
<dbReference type="PANTHER" id="PTHR33148:SF46">
    <property type="entry name" value="EMB|CAB85509.1"/>
    <property type="match status" value="1"/>
</dbReference>
<dbReference type="RefSeq" id="XP_022133156.1">
    <property type="nucleotide sequence ID" value="XM_022277464.1"/>
</dbReference>
<gene>
    <name evidence="2" type="primary">LOC111005826</name>
</gene>
<dbReference type="OrthoDB" id="1688863at2759"/>
<reference evidence="2" key="1">
    <citation type="submission" date="2025-08" db="UniProtKB">
        <authorList>
            <consortium name="RefSeq"/>
        </authorList>
    </citation>
    <scope>IDENTIFICATION</scope>
    <source>
        <strain evidence="2">OHB3-1</strain>
    </source>
</reference>
<name>A0A6J1BU81_MOMCH</name>
<dbReference type="PANTHER" id="PTHR33148">
    <property type="entry name" value="PLASTID MOVEMENT IMPAIRED PROTEIN-RELATED"/>
    <property type="match status" value="1"/>
</dbReference>
<dbReference type="KEGG" id="mcha:111005826"/>
<evidence type="ECO:0000313" key="2">
    <source>
        <dbReference type="RefSeq" id="XP_022133156.1"/>
    </source>
</evidence>
<protein>
    <submittedName>
        <fullName evidence="2">Uncharacterized protein LOC111005826</fullName>
    </submittedName>
</protein>
<dbReference type="Pfam" id="PF14009">
    <property type="entry name" value="PADRE"/>
    <property type="match status" value="1"/>
</dbReference>
<dbReference type="GeneID" id="111005826"/>
<dbReference type="AlphaFoldDB" id="A0A6J1BU81"/>
<proteinExistence type="predicted"/>
<sequence length="169" mass="18891">MGNCLFVEEKPIRIMKSDGKILEYKSPTRVFQVLSDFSGGHAIADAVPVTHHLHHSAKLLSGHLYFLIPTDSAPEAEEKPKKAVRFAVPEKETGEGEISGGRAIRIKVVMTKKELEEMIENGGIWGDEMMSKIKSSGEISCRDELEKEELQRWKPALESIPETEIDCNT</sequence>
<dbReference type="InterPro" id="IPR025322">
    <property type="entry name" value="PADRE_dom"/>
</dbReference>
<accession>A0A6J1BU81</accession>